<dbReference type="EMBL" id="GBXM01099345">
    <property type="protein sequence ID" value="JAH09232.1"/>
    <property type="molecule type" value="Transcribed_RNA"/>
</dbReference>
<proteinExistence type="predicted"/>
<accession>A0A0E9PY92</accession>
<name>A0A0E9PY92_ANGAN</name>
<reference evidence="1" key="2">
    <citation type="journal article" date="2015" name="Fish Shellfish Immunol.">
        <title>Early steps in the European eel (Anguilla anguilla)-Vibrio vulnificus interaction in the gills: Role of the RtxA13 toxin.</title>
        <authorList>
            <person name="Callol A."/>
            <person name="Pajuelo D."/>
            <person name="Ebbesson L."/>
            <person name="Teles M."/>
            <person name="MacKenzie S."/>
            <person name="Amaro C."/>
        </authorList>
    </citation>
    <scope>NUCLEOTIDE SEQUENCE</scope>
</reference>
<protein>
    <submittedName>
        <fullName evidence="1">Uncharacterized protein</fullName>
    </submittedName>
</protein>
<evidence type="ECO:0000313" key="1">
    <source>
        <dbReference type="EMBL" id="JAH09232.1"/>
    </source>
</evidence>
<sequence>MDGSRDTFSMNIGEVVMFWIWASRKTSSVTELRSLSAL</sequence>
<dbReference type="AlphaFoldDB" id="A0A0E9PY92"/>
<reference evidence="1" key="1">
    <citation type="submission" date="2014-11" db="EMBL/GenBank/DDBJ databases">
        <authorList>
            <person name="Amaro Gonzalez C."/>
        </authorList>
    </citation>
    <scope>NUCLEOTIDE SEQUENCE</scope>
</reference>
<organism evidence="1">
    <name type="scientific">Anguilla anguilla</name>
    <name type="common">European freshwater eel</name>
    <name type="synonym">Muraena anguilla</name>
    <dbReference type="NCBI Taxonomy" id="7936"/>
    <lineage>
        <taxon>Eukaryota</taxon>
        <taxon>Metazoa</taxon>
        <taxon>Chordata</taxon>
        <taxon>Craniata</taxon>
        <taxon>Vertebrata</taxon>
        <taxon>Euteleostomi</taxon>
        <taxon>Actinopterygii</taxon>
        <taxon>Neopterygii</taxon>
        <taxon>Teleostei</taxon>
        <taxon>Anguilliformes</taxon>
        <taxon>Anguillidae</taxon>
        <taxon>Anguilla</taxon>
    </lineage>
</organism>